<evidence type="ECO:0000256" key="7">
    <source>
        <dbReference type="ARBA" id="ARBA00022958"/>
    </source>
</evidence>
<evidence type="ECO:0000256" key="4">
    <source>
        <dbReference type="ARBA" id="ARBA00022692"/>
    </source>
</evidence>
<evidence type="ECO:0000256" key="3">
    <source>
        <dbReference type="ARBA" id="ARBA00022538"/>
    </source>
</evidence>
<evidence type="ECO:0000313" key="13">
    <source>
        <dbReference type="Proteomes" id="UP000515811"/>
    </source>
</evidence>
<proteinExistence type="inferred from homology"/>
<dbReference type="GO" id="GO:0008556">
    <property type="term" value="F:P-type potassium transmembrane transporter activity"/>
    <property type="evidence" value="ECO:0007669"/>
    <property type="project" value="InterPro"/>
</dbReference>
<sequence>MVQTRAHGADRQGDTSWGRTLAQCARATLALCIVTGMAYPLLTTVVAKGVFPHAAEGSLIRQDGRVVGSELLGQSFTSAKYFQGRPSVTSAPDPKNEGATISAPYNAALSAASNQGSTSKALADAVAERVAAYRQLNGMAADAPVPVDAVTASASGLDPHISVANAKLQAARVAKERTLPQDVVARLVENNTDRRDLWLLGEPRVNVLALNLALDALGGPAVKGVKE</sequence>
<dbReference type="PIRSF" id="PIRSF001296">
    <property type="entry name" value="K_ATPase_KdpC"/>
    <property type="match status" value="1"/>
</dbReference>
<dbReference type="AlphaFoldDB" id="A0A7G9RUZ8"/>
<dbReference type="RefSeq" id="WP_187600435.1">
    <property type="nucleotide sequence ID" value="NZ_CP060714.1"/>
</dbReference>
<name>A0A7G9RUZ8_9BURK</name>
<keyword evidence="10 11" id="KW-0472">Membrane</keyword>
<evidence type="ECO:0000256" key="8">
    <source>
        <dbReference type="ARBA" id="ARBA00022989"/>
    </source>
</evidence>
<evidence type="ECO:0000256" key="1">
    <source>
        <dbReference type="ARBA" id="ARBA00022448"/>
    </source>
</evidence>
<evidence type="ECO:0000256" key="5">
    <source>
        <dbReference type="ARBA" id="ARBA00022741"/>
    </source>
</evidence>
<keyword evidence="7 11" id="KW-0630">Potassium</keyword>
<evidence type="ECO:0000256" key="9">
    <source>
        <dbReference type="ARBA" id="ARBA00023065"/>
    </source>
</evidence>
<organism evidence="12 13">
    <name type="scientific">Diaphorobacter ruginosibacter</name>
    <dbReference type="NCBI Taxonomy" id="1715720"/>
    <lineage>
        <taxon>Bacteria</taxon>
        <taxon>Pseudomonadati</taxon>
        <taxon>Pseudomonadota</taxon>
        <taxon>Betaproteobacteria</taxon>
        <taxon>Burkholderiales</taxon>
        <taxon>Comamonadaceae</taxon>
        <taxon>Diaphorobacter</taxon>
    </lineage>
</organism>
<dbReference type="Proteomes" id="UP000515811">
    <property type="component" value="Chromosome"/>
</dbReference>
<keyword evidence="6 11" id="KW-0067">ATP-binding</keyword>
<dbReference type="KEGG" id="drg:H9K76_03105"/>
<keyword evidence="1 11" id="KW-0813">Transport</keyword>
<dbReference type="NCBIfam" id="NF001454">
    <property type="entry name" value="PRK00315.1"/>
    <property type="match status" value="1"/>
</dbReference>
<gene>
    <name evidence="11 12" type="primary">kdpC</name>
    <name evidence="12" type="ORF">H9K76_03105</name>
</gene>
<keyword evidence="3 11" id="KW-0633">Potassium transport</keyword>
<comment type="similarity">
    <text evidence="11">Belongs to the KdpC family.</text>
</comment>
<comment type="subcellular location">
    <subcellularLocation>
        <location evidence="11">Cell membrane</location>
        <topology evidence="11">Single-pass membrane protein</topology>
    </subcellularLocation>
</comment>
<keyword evidence="8 11" id="KW-1133">Transmembrane helix</keyword>
<keyword evidence="9 11" id="KW-0406">Ion transport</keyword>
<evidence type="ECO:0000256" key="6">
    <source>
        <dbReference type="ARBA" id="ARBA00022840"/>
    </source>
</evidence>
<keyword evidence="4 11" id="KW-0812">Transmembrane</keyword>
<dbReference type="InterPro" id="IPR003820">
    <property type="entry name" value="KdpC"/>
</dbReference>
<comment type="subunit">
    <text evidence="11">The system is composed of three essential subunits: KdpA, KdpB and KdpC.</text>
</comment>
<dbReference type="NCBIfam" id="TIGR00681">
    <property type="entry name" value="kdpC"/>
    <property type="match status" value="1"/>
</dbReference>
<comment type="function">
    <text evidence="11">Part of the high-affinity ATP-driven potassium transport (or Kdp) system, which catalyzes the hydrolysis of ATP coupled with the electrogenic transport of potassium into the cytoplasm. This subunit acts as a catalytic chaperone that increases the ATP-binding affinity of the ATP-hydrolyzing subunit KdpB by the formation of a transient KdpB/KdpC/ATP ternary complex.</text>
</comment>
<evidence type="ECO:0000313" key="12">
    <source>
        <dbReference type="EMBL" id="QNN59423.1"/>
    </source>
</evidence>
<keyword evidence="13" id="KW-1185">Reference proteome</keyword>
<evidence type="ECO:0000256" key="10">
    <source>
        <dbReference type="ARBA" id="ARBA00023136"/>
    </source>
</evidence>
<reference evidence="12 13" key="1">
    <citation type="submission" date="2020-08" db="EMBL/GenBank/DDBJ databases">
        <title>Genome sequence of Diaphorobacter ruginosibacter DSM 27467T.</title>
        <authorList>
            <person name="Hyun D.-W."/>
            <person name="Bae J.-W."/>
        </authorList>
    </citation>
    <scope>NUCLEOTIDE SEQUENCE [LARGE SCALE GENOMIC DNA]</scope>
    <source>
        <strain evidence="12 13">DSM 27467</strain>
    </source>
</reference>
<keyword evidence="2 11" id="KW-1003">Cell membrane</keyword>
<dbReference type="GO" id="GO:0005524">
    <property type="term" value="F:ATP binding"/>
    <property type="evidence" value="ECO:0007669"/>
    <property type="project" value="UniProtKB-UniRule"/>
</dbReference>
<dbReference type="PANTHER" id="PTHR30042:SF2">
    <property type="entry name" value="POTASSIUM-TRANSPORTING ATPASE KDPC SUBUNIT"/>
    <property type="match status" value="1"/>
</dbReference>
<dbReference type="PANTHER" id="PTHR30042">
    <property type="entry name" value="POTASSIUM-TRANSPORTING ATPASE C CHAIN"/>
    <property type="match status" value="1"/>
</dbReference>
<accession>A0A7G9RUZ8</accession>
<evidence type="ECO:0000256" key="11">
    <source>
        <dbReference type="HAMAP-Rule" id="MF_00276"/>
    </source>
</evidence>
<evidence type="ECO:0000256" key="2">
    <source>
        <dbReference type="ARBA" id="ARBA00022475"/>
    </source>
</evidence>
<keyword evidence="5 11" id="KW-0547">Nucleotide-binding</keyword>
<dbReference type="Pfam" id="PF02669">
    <property type="entry name" value="KdpC"/>
    <property type="match status" value="1"/>
</dbReference>
<dbReference type="EMBL" id="CP060714">
    <property type="protein sequence ID" value="QNN59423.1"/>
    <property type="molecule type" value="Genomic_DNA"/>
</dbReference>
<dbReference type="HAMAP" id="MF_00276">
    <property type="entry name" value="KdpC"/>
    <property type="match status" value="1"/>
</dbReference>
<protein>
    <recommendedName>
        <fullName evidence="11">Potassium-transporting ATPase KdpC subunit</fullName>
    </recommendedName>
    <alternativeName>
        <fullName evidence="11">ATP phosphohydrolase [potassium-transporting] C chain</fullName>
    </alternativeName>
    <alternativeName>
        <fullName evidence="11">Potassium-binding and translocating subunit C</fullName>
    </alternativeName>
    <alternativeName>
        <fullName evidence="11">Potassium-translocating ATPase C chain</fullName>
    </alternativeName>
</protein>
<dbReference type="GO" id="GO:0005886">
    <property type="term" value="C:plasma membrane"/>
    <property type="evidence" value="ECO:0007669"/>
    <property type="project" value="UniProtKB-SubCell"/>
</dbReference>